<dbReference type="AlphaFoldDB" id="A0A517XQ20"/>
<organism evidence="5 6">
    <name type="scientific">Urbifossiella limnaea</name>
    <dbReference type="NCBI Taxonomy" id="2528023"/>
    <lineage>
        <taxon>Bacteria</taxon>
        <taxon>Pseudomonadati</taxon>
        <taxon>Planctomycetota</taxon>
        <taxon>Planctomycetia</taxon>
        <taxon>Gemmatales</taxon>
        <taxon>Gemmataceae</taxon>
        <taxon>Urbifossiella</taxon>
    </lineage>
</organism>
<dbReference type="InterPro" id="IPR036514">
    <property type="entry name" value="SGNH_hydro_sf"/>
</dbReference>
<dbReference type="GO" id="GO:0001681">
    <property type="term" value="F:sialate O-acetylesterase activity"/>
    <property type="evidence" value="ECO:0007669"/>
    <property type="project" value="InterPro"/>
</dbReference>
<dbReference type="InterPro" id="IPR039329">
    <property type="entry name" value="SIAE"/>
</dbReference>
<proteinExistence type="predicted"/>
<dbReference type="EMBL" id="CP036273">
    <property type="protein sequence ID" value="QDU19593.1"/>
    <property type="molecule type" value="Genomic_DNA"/>
</dbReference>
<evidence type="ECO:0000259" key="4">
    <source>
        <dbReference type="Pfam" id="PF03629"/>
    </source>
</evidence>
<dbReference type="KEGG" id="uli:ETAA1_15230"/>
<evidence type="ECO:0000313" key="6">
    <source>
        <dbReference type="Proteomes" id="UP000319576"/>
    </source>
</evidence>
<dbReference type="Pfam" id="PF03629">
    <property type="entry name" value="SASA"/>
    <property type="match status" value="1"/>
</dbReference>
<dbReference type="Proteomes" id="UP000319576">
    <property type="component" value="Chromosome"/>
</dbReference>
<dbReference type="GO" id="GO:0005975">
    <property type="term" value="P:carbohydrate metabolic process"/>
    <property type="evidence" value="ECO:0007669"/>
    <property type="project" value="TreeGrafter"/>
</dbReference>
<feature type="region of interest" description="Disordered" evidence="2">
    <location>
        <begin position="461"/>
        <end position="488"/>
    </location>
</feature>
<gene>
    <name evidence="5" type="ORF">ETAA1_15230</name>
</gene>
<protein>
    <recommendedName>
        <fullName evidence="4">Sialate O-acetylesterase domain-containing protein</fullName>
    </recommendedName>
</protein>
<feature type="chain" id="PRO_5022058404" description="Sialate O-acetylesterase domain-containing protein" evidence="3">
    <location>
        <begin position="22"/>
        <end position="488"/>
    </location>
</feature>
<dbReference type="PANTHER" id="PTHR22901:SF0">
    <property type="entry name" value="SIALATE O-ACETYLESTERASE"/>
    <property type="match status" value="1"/>
</dbReference>
<evidence type="ECO:0000256" key="2">
    <source>
        <dbReference type="SAM" id="MobiDB-lite"/>
    </source>
</evidence>
<evidence type="ECO:0000256" key="1">
    <source>
        <dbReference type="ARBA" id="ARBA00022801"/>
    </source>
</evidence>
<evidence type="ECO:0000313" key="5">
    <source>
        <dbReference type="EMBL" id="QDU19593.1"/>
    </source>
</evidence>
<name>A0A517XQ20_9BACT</name>
<keyword evidence="3" id="KW-0732">Signal</keyword>
<evidence type="ECO:0000256" key="3">
    <source>
        <dbReference type="SAM" id="SignalP"/>
    </source>
</evidence>
<keyword evidence="1" id="KW-0378">Hydrolase</keyword>
<dbReference type="InterPro" id="IPR013783">
    <property type="entry name" value="Ig-like_fold"/>
</dbReference>
<dbReference type="Gene3D" id="3.40.50.1110">
    <property type="entry name" value="SGNH hydrolase"/>
    <property type="match status" value="1"/>
</dbReference>
<sequence precursor="true">MRLARFLALAAAVGFAPAARADVLPHPLFTDHMVLQRDTAVPVWGLAEPGEEVTVSLGDATAKATADKDGKWLAKLPPQKAGTGHTLGIKGKTSVELKNVAVGDVWVCSGQSNMEWSVNASWDADRYKNQPQNKNVRLFTVAKRTSTTPLTDQKDLKHFSSWAEPDAGNVGGFSAVAYHFGNHVQRSLGNVPVGLIHTSWGGTPAQAWASAEAMAAVPELKYYADAAKAAKAPVGPGSPASLYNAMIHPLLPFPIKGAIWYQGESNAGKAYEYRSLFQTMIKDWRAKWGNDFAFLCVQLAPWHANDADGVSWAELREAQLLATQQLPKVGMAVITDVGDLLDIHPKDKFTVGTRLGLSARELVYGQKVVGSGPVYKSMKVEGNKAVLSFDHVGGGLTKRYGTLNGFEACGADKMFRPAQAAIVGDTVVVTSPGIDAPVAVRFGWKNYPVVNLFNSNPDKKGGGLPATPFRTDDFPLTTGGLAAPAAKK</sequence>
<dbReference type="RefSeq" id="WP_145235789.1">
    <property type="nucleotide sequence ID" value="NZ_CP036273.1"/>
</dbReference>
<dbReference type="PANTHER" id="PTHR22901">
    <property type="entry name" value="SIALATE O-ACETYLESTERASE"/>
    <property type="match status" value="1"/>
</dbReference>
<keyword evidence="6" id="KW-1185">Reference proteome</keyword>
<accession>A0A517XQ20</accession>
<dbReference type="InterPro" id="IPR005181">
    <property type="entry name" value="SASA"/>
</dbReference>
<dbReference type="Gene3D" id="2.60.40.10">
    <property type="entry name" value="Immunoglobulins"/>
    <property type="match status" value="1"/>
</dbReference>
<feature type="domain" description="Sialate O-acetylesterase" evidence="4">
    <location>
        <begin position="103"/>
        <end position="332"/>
    </location>
</feature>
<reference evidence="5 6" key="1">
    <citation type="submission" date="2019-02" db="EMBL/GenBank/DDBJ databases">
        <title>Deep-cultivation of Planctomycetes and their phenomic and genomic characterization uncovers novel biology.</title>
        <authorList>
            <person name="Wiegand S."/>
            <person name="Jogler M."/>
            <person name="Boedeker C."/>
            <person name="Pinto D."/>
            <person name="Vollmers J."/>
            <person name="Rivas-Marin E."/>
            <person name="Kohn T."/>
            <person name="Peeters S.H."/>
            <person name="Heuer A."/>
            <person name="Rast P."/>
            <person name="Oberbeckmann S."/>
            <person name="Bunk B."/>
            <person name="Jeske O."/>
            <person name="Meyerdierks A."/>
            <person name="Storesund J.E."/>
            <person name="Kallscheuer N."/>
            <person name="Luecker S."/>
            <person name="Lage O.M."/>
            <person name="Pohl T."/>
            <person name="Merkel B.J."/>
            <person name="Hornburger P."/>
            <person name="Mueller R.-W."/>
            <person name="Bruemmer F."/>
            <person name="Labrenz M."/>
            <person name="Spormann A.M."/>
            <person name="Op den Camp H."/>
            <person name="Overmann J."/>
            <person name="Amann R."/>
            <person name="Jetten M.S.M."/>
            <person name="Mascher T."/>
            <person name="Medema M.H."/>
            <person name="Devos D.P."/>
            <person name="Kaster A.-K."/>
            <person name="Ovreas L."/>
            <person name="Rohde M."/>
            <person name="Galperin M.Y."/>
            <person name="Jogler C."/>
        </authorList>
    </citation>
    <scope>NUCLEOTIDE SEQUENCE [LARGE SCALE GENOMIC DNA]</scope>
    <source>
        <strain evidence="5 6">ETA_A1</strain>
    </source>
</reference>
<dbReference type="OrthoDB" id="9795554at2"/>
<dbReference type="SUPFAM" id="SSF52266">
    <property type="entry name" value="SGNH hydrolase"/>
    <property type="match status" value="1"/>
</dbReference>
<feature type="signal peptide" evidence="3">
    <location>
        <begin position="1"/>
        <end position="21"/>
    </location>
</feature>